<dbReference type="RefSeq" id="WP_304449076.1">
    <property type="nucleotide sequence ID" value="NZ_JARRAH010000001.1"/>
</dbReference>
<dbReference type="AlphaFoldDB" id="A0ABD5UAT2"/>
<protein>
    <submittedName>
        <fullName evidence="2">Uncharacterized protein</fullName>
    </submittedName>
</protein>
<dbReference type="Proteomes" id="UP001596406">
    <property type="component" value="Unassembled WGS sequence"/>
</dbReference>
<organism evidence="2 3">
    <name type="scientific">Halomarina ordinaria</name>
    <dbReference type="NCBI Taxonomy" id="3033939"/>
    <lineage>
        <taxon>Archaea</taxon>
        <taxon>Methanobacteriati</taxon>
        <taxon>Methanobacteriota</taxon>
        <taxon>Stenosarchaea group</taxon>
        <taxon>Halobacteria</taxon>
        <taxon>Halobacteriales</taxon>
        <taxon>Natronomonadaceae</taxon>
        <taxon>Halomarina</taxon>
    </lineage>
</organism>
<proteinExistence type="predicted"/>
<dbReference type="EMBL" id="JBHSXM010000001">
    <property type="protein sequence ID" value="MFC6837411.1"/>
    <property type="molecule type" value="Genomic_DNA"/>
</dbReference>
<evidence type="ECO:0000313" key="3">
    <source>
        <dbReference type="Proteomes" id="UP001596406"/>
    </source>
</evidence>
<evidence type="ECO:0000313" key="2">
    <source>
        <dbReference type="EMBL" id="MFC6837411.1"/>
    </source>
</evidence>
<gene>
    <name evidence="2" type="ORF">ACFQHK_12925</name>
</gene>
<keyword evidence="3" id="KW-1185">Reference proteome</keyword>
<feature type="region of interest" description="Disordered" evidence="1">
    <location>
        <begin position="1"/>
        <end position="34"/>
    </location>
</feature>
<reference evidence="2 3" key="1">
    <citation type="journal article" date="2019" name="Int. J. Syst. Evol. Microbiol.">
        <title>The Global Catalogue of Microorganisms (GCM) 10K type strain sequencing project: providing services to taxonomists for standard genome sequencing and annotation.</title>
        <authorList>
            <consortium name="The Broad Institute Genomics Platform"/>
            <consortium name="The Broad Institute Genome Sequencing Center for Infectious Disease"/>
            <person name="Wu L."/>
            <person name="Ma J."/>
        </authorList>
    </citation>
    <scope>NUCLEOTIDE SEQUENCE [LARGE SCALE GENOMIC DNA]</scope>
    <source>
        <strain evidence="2 3">PSRA2</strain>
    </source>
</reference>
<name>A0ABD5UAT2_9EURY</name>
<sequence length="77" mass="8057">MSTNPRPSSATYRPTPTSTTPTTTAGRWADATAPAPASDTLSFARRAGAQLSFDAGGSQRLRNLMDADNGAMVGRRD</sequence>
<accession>A0ABD5UAT2</accession>
<comment type="caution">
    <text evidence="2">The sequence shown here is derived from an EMBL/GenBank/DDBJ whole genome shotgun (WGS) entry which is preliminary data.</text>
</comment>
<evidence type="ECO:0000256" key="1">
    <source>
        <dbReference type="SAM" id="MobiDB-lite"/>
    </source>
</evidence>